<evidence type="ECO:0000313" key="1">
    <source>
        <dbReference type="EMBL" id="KAJ8063144.1"/>
    </source>
</evidence>
<proteinExistence type="predicted"/>
<evidence type="ECO:0000313" key="2">
    <source>
        <dbReference type="Proteomes" id="UP001152300"/>
    </source>
</evidence>
<gene>
    <name evidence="1" type="ORF">OCU04_008385</name>
</gene>
<sequence length="80" mass="8883">MAYLASVGVDEIASCEAITNIDCELVGFPSLTEARFEGLKESRAASRLSQSRAIVDEKRFEENFCVGGWIESRRVLPGHY</sequence>
<accession>A0A9X0AIU5</accession>
<name>A0A9X0AIU5_9HELO</name>
<dbReference type="Proteomes" id="UP001152300">
    <property type="component" value="Unassembled WGS sequence"/>
</dbReference>
<organism evidence="1 2">
    <name type="scientific">Sclerotinia nivalis</name>
    <dbReference type="NCBI Taxonomy" id="352851"/>
    <lineage>
        <taxon>Eukaryota</taxon>
        <taxon>Fungi</taxon>
        <taxon>Dikarya</taxon>
        <taxon>Ascomycota</taxon>
        <taxon>Pezizomycotina</taxon>
        <taxon>Leotiomycetes</taxon>
        <taxon>Helotiales</taxon>
        <taxon>Sclerotiniaceae</taxon>
        <taxon>Sclerotinia</taxon>
    </lineage>
</organism>
<comment type="caution">
    <text evidence="1">The sequence shown here is derived from an EMBL/GenBank/DDBJ whole genome shotgun (WGS) entry which is preliminary data.</text>
</comment>
<keyword evidence="2" id="KW-1185">Reference proteome</keyword>
<reference evidence="1" key="1">
    <citation type="submission" date="2022-11" db="EMBL/GenBank/DDBJ databases">
        <title>Genome Resource of Sclerotinia nivalis Strain SnTB1, a Plant Pathogen Isolated from American Ginseng.</title>
        <authorList>
            <person name="Fan S."/>
        </authorList>
    </citation>
    <scope>NUCLEOTIDE SEQUENCE</scope>
    <source>
        <strain evidence="1">SnTB1</strain>
    </source>
</reference>
<dbReference type="EMBL" id="JAPEIS010000009">
    <property type="protein sequence ID" value="KAJ8063144.1"/>
    <property type="molecule type" value="Genomic_DNA"/>
</dbReference>
<dbReference type="AlphaFoldDB" id="A0A9X0AIU5"/>
<protein>
    <submittedName>
        <fullName evidence="1">Uncharacterized protein</fullName>
    </submittedName>
</protein>